<dbReference type="InterPro" id="IPR029063">
    <property type="entry name" value="SAM-dependent_MTases_sf"/>
</dbReference>
<comment type="catalytic activity">
    <reaction evidence="7">
        <text>arsenic triglutathione + 2 [thioredoxin]-dithiol + 2 S-adenosyl-L-methionine + H2O = dimethylarsinous acid + 2 [thioredoxin]-disulfide + 3 glutathione + 2 S-adenosyl-L-homocysteine + 2 H(+)</text>
        <dbReference type="Rhea" id="RHEA:69464"/>
        <dbReference type="Rhea" id="RHEA-COMP:10698"/>
        <dbReference type="Rhea" id="RHEA-COMP:10700"/>
        <dbReference type="ChEBI" id="CHEBI:15377"/>
        <dbReference type="ChEBI" id="CHEBI:15378"/>
        <dbReference type="ChEBI" id="CHEBI:23808"/>
        <dbReference type="ChEBI" id="CHEBI:29950"/>
        <dbReference type="ChEBI" id="CHEBI:50058"/>
        <dbReference type="ChEBI" id="CHEBI:57856"/>
        <dbReference type="ChEBI" id="CHEBI:57925"/>
        <dbReference type="ChEBI" id="CHEBI:59789"/>
        <dbReference type="ChEBI" id="CHEBI:183640"/>
        <dbReference type="EC" id="2.1.1.137"/>
    </reaction>
</comment>
<dbReference type="PRINTS" id="PR00778">
    <property type="entry name" value="HTHARSR"/>
</dbReference>
<dbReference type="GO" id="GO:0032259">
    <property type="term" value="P:methylation"/>
    <property type="evidence" value="ECO:0007669"/>
    <property type="project" value="UniProtKB-KW"/>
</dbReference>
<dbReference type="Proteomes" id="UP000273978">
    <property type="component" value="Unassembled WGS sequence"/>
</dbReference>
<dbReference type="NCBIfam" id="NF008823">
    <property type="entry name" value="PRK11873.1"/>
    <property type="match status" value="1"/>
</dbReference>
<dbReference type="Gene3D" id="3.40.50.150">
    <property type="entry name" value="Vaccinia Virus protein VP39"/>
    <property type="match status" value="1"/>
</dbReference>
<gene>
    <name evidence="10" type="ORF">EDD83_02960</name>
</gene>
<feature type="domain" description="HTH arsR-type" evidence="9">
    <location>
        <begin position="6"/>
        <end position="100"/>
    </location>
</feature>
<evidence type="ECO:0000256" key="3">
    <source>
        <dbReference type="ARBA" id="ARBA00034487"/>
    </source>
</evidence>
<dbReference type="InterPro" id="IPR036388">
    <property type="entry name" value="WH-like_DNA-bd_sf"/>
</dbReference>
<keyword evidence="1 10" id="KW-0808">Transferase</keyword>
<evidence type="ECO:0000256" key="5">
    <source>
        <dbReference type="ARBA" id="ARBA00034545"/>
    </source>
</evidence>
<keyword evidence="2" id="KW-0949">S-adenosyl-L-methionine</keyword>
<evidence type="ECO:0000256" key="8">
    <source>
        <dbReference type="ARBA" id="ARBA00048428"/>
    </source>
</evidence>
<comment type="caution">
    <text evidence="10">The sequence shown here is derived from an EMBL/GenBank/DDBJ whole genome shotgun (WGS) entry which is preliminary data.</text>
</comment>
<keyword evidence="10" id="KW-0489">Methyltransferase</keyword>
<evidence type="ECO:0000256" key="2">
    <source>
        <dbReference type="ARBA" id="ARBA00022691"/>
    </source>
</evidence>
<dbReference type="Gene3D" id="1.10.10.10">
    <property type="entry name" value="Winged helix-like DNA-binding domain superfamily/Winged helix DNA-binding domain"/>
    <property type="match status" value="1"/>
</dbReference>
<evidence type="ECO:0000313" key="11">
    <source>
        <dbReference type="Proteomes" id="UP000273978"/>
    </source>
</evidence>
<dbReference type="Pfam" id="PF01022">
    <property type="entry name" value="HTH_5"/>
    <property type="match status" value="1"/>
</dbReference>
<dbReference type="SMART" id="SM00418">
    <property type="entry name" value="HTH_ARSR"/>
    <property type="match status" value="1"/>
</dbReference>
<protein>
    <recommendedName>
        <fullName evidence="5">Arsenite methyltransferase</fullName>
        <ecNumber evidence="4">2.1.1.137</ecNumber>
    </recommendedName>
</protein>
<comment type="catalytic activity">
    <reaction evidence="6">
        <text>arsenic triglutathione + [thioredoxin]-dithiol + S-adenosyl-L-methionine + 2 H2O = methylarsonous acid + [thioredoxin]-disulfide + 3 glutathione + S-adenosyl-L-homocysteine + H(+)</text>
        <dbReference type="Rhea" id="RHEA:69460"/>
        <dbReference type="Rhea" id="RHEA-COMP:10698"/>
        <dbReference type="Rhea" id="RHEA-COMP:10700"/>
        <dbReference type="ChEBI" id="CHEBI:15377"/>
        <dbReference type="ChEBI" id="CHEBI:15378"/>
        <dbReference type="ChEBI" id="CHEBI:17826"/>
        <dbReference type="ChEBI" id="CHEBI:29950"/>
        <dbReference type="ChEBI" id="CHEBI:50058"/>
        <dbReference type="ChEBI" id="CHEBI:57856"/>
        <dbReference type="ChEBI" id="CHEBI:57925"/>
        <dbReference type="ChEBI" id="CHEBI:59789"/>
        <dbReference type="ChEBI" id="CHEBI:183640"/>
        <dbReference type="EC" id="2.1.1.137"/>
    </reaction>
</comment>
<dbReference type="InterPro" id="IPR026669">
    <property type="entry name" value="Arsenite_MeTrfase-like"/>
</dbReference>
<evidence type="ECO:0000259" key="9">
    <source>
        <dbReference type="PROSITE" id="PS50987"/>
    </source>
</evidence>
<accession>A0A3M9LDU4</accession>
<dbReference type="InterPro" id="IPR036390">
    <property type="entry name" value="WH_DNA-bd_sf"/>
</dbReference>
<evidence type="ECO:0000256" key="4">
    <source>
        <dbReference type="ARBA" id="ARBA00034521"/>
    </source>
</evidence>
<dbReference type="Pfam" id="PF13847">
    <property type="entry name" value="Methyltransf_31"/>
    <property type="match status" value="1"/>
</dbReference>
<dbReference type="NCBIfam" id="NF033788">
    <property type="entry name" value="HTH_metalloreg"/>
    <property type="match status" value="1"/>
</dbReference>
<organism evidence="10 11">
    <name type="scientific">Methanohalophilus euhalobius</name>
    <dbReference type="NCBI Taxonomy" id="51203"/>
    <lineage>
        <taxon>Archaea</taxon>
        <taxon>Methanobacteriati</taxon>
        <taxon>Methanobacteriota</taxon>
        <taxon>Stenosarchaea group</taxon>
        <taxon>Methanomicrobia</taxon>
        <taxon>Methanosarcinales</taxon>
        <taxon>Methanosarcinaceae</taxon>
        <taxon>Methanohalophilus</taxon>
    </lineage>
</organism>
<dbReference type="PANTHER" id="PTHR43675">
    <property type="entry name" value="ARSENITE METHYLTRANSFERASE"/>
    <property type="match status" value="1"/>
</dbReference>
<evidence type="ECO:0000256" key="7">
    <source>
        <dbReference type="ARBA" id="ARBA00047943"/>
    </source>
</evidence>
<dbReference type="CDD" id="cd02440">
    <property type="entry name" value="AdoMet_MTases"/>
    <property type="match status" value="1"/>
</dbReference>
<dbReference type="PROSITE" id="PS50987">
    <property type="entry name" value="HTH_ARSR_2"/>
    <property type="match status" value="1"/>
</dbReference>
<dbReference type="EMBL" id="RJJF01000008">
    <property type="protein sequence ID" value="RNI11389.1"/>
    <property type="molecule type" value="Genomic_DNA"/>
</dbReference>
<reference evidence="10 11" key="1">
    <citation type="submission" date="2018-10" db="EMBL/GenBank/DDBJ databases">
        <title>Cultivation of a novel Methanohalophilus strain from Kebrit Deep of the Red Sea and a genomic comparison of members of the genus Methanohalophilus.</title>
        <authorList>
            <person name="Guan Y."/>
            <person name="Ngugi D.K."/>
            <person name="Stingl U."/>
        </authorList>
    </citation>
    <scope>NUCLEOTIDE SEQUENCE [LARGE SCALE GENOMIC DNA]</scope>
    <source>
        <strain evidence="10 11">DSM 10369</strain>
    </source>
</reference>
<dbReference type="GO" id="GO:0030791">
    <property type="term" value="F:arsenite methyltransferase activity"/>
    <property type="evidence" value="ECO:0007669"/>
    <property type="project" value="UniProtKB-EC"/>
</dbReference>
<evidence type="ECO:0000256" key="1">
    <source>
        <dbReference type="ARBA" id="ARBA00022679"/>
    </source>
</evidence>
<dbReference type="InterPro" id="IPR025714">
    <property type="entry name" value="Methyltranfer_dom"/>
</dbReference>
<proteinExistence type="inferred from homology"/>
<sequence length="357" mass="39032">MHKCTYIQLMLHEKAKFFKALGDQTRLAIIGCLLKHDHCACDFAAITGKDQTTVSRHLKILCEAGILKYEKEGRYVIYSIMDDNMKDKLENCGIEKFDSCCPDNAADAVSKKEVVKDKYGKIALDVVQGCGCCGDLTKEEISTSIGYSSEDIQSLSAANLGLGCGNPTAIGEIKEGDIVLDLGSGGGFDSFIAARKVGKTGKVIGVDMTEDMIAKARKNAEKYEFDNVEFKQGDIESLPVETGSIDVIISNCVINLAPDKSKVFREAYRVLKNDGRMYVSDIVLLNDLTPEQRNDEDLICACIGGALLKNDYLGMIKDAGFNVEIMDQDKEIGENQYSGYPVMSLKLKAFKADAGLD</sequence>
<dbReference type="SUPFAM" id="SSF53335">
    <property type="entry name" value="S-adenosyl-L-methionine-dependent methyltransferases"/>
    <property type="match status" value="1"/>
</dbReference>
<evidence type="ECO:0000256" key="6">
    <source>
        <dbReference type="ARBA" id="ARBA00047941"/>
    </source>
</evidence>
<dbReference type="CDD" id="cd00090">
    <property type="entry name" value="HTH_ARSR"/>
    <property type="match status" value="1"/>
</dbReference>
<evidence type="ECO:0000313" key="10">
    <source>
        <dbReference type="EMBL" id="RNI11389.1"/>
    </source>
</evidence>
<comment type="catalytic activity">
    <reaction evidence="8">
        <text>arsenic triglutathione + 3 [thioredoxin]-dithiol + 3 S-adenosyl-L-methionine = trimethylarsine + 3 [thioredoxin]-disulfide + 3 glutathione + 3 S-adenosyl-L-homocysteine + 3 H(+)</text>
        <dbReference type="Rhea" id="RHEA:69432"/>
        <dbReference type="Rhea" id="RHEA-COMP:10698"/>
        <dbReference type="Rhea" id="RHEA-COMP:10700"/>
        <dbReference type="ChEBI" id="CHEBI:15378"/>
        <dbReference type="ChEBI" id="CHEBI:27130"/>
        <dbReference type="ChEBI" id="CHEBI:29950"/>
        <dbReference type="ChEBI" id="CHEBI:50058"/>
        <dbReference type="ChEBI" id="CHEBI:57856"/>
        <dbReference type="ChEBI" id="CHEBI:57925"/>
        <dbReference type="ChEBI" id="CHEBI:59789"/>
        <dbReference type="ChEBI" id="CHEBI:183640"/>
        <dbReference type="EC" id="2.1.1.137"/>
    </reaction>
</comment>
<dbReference type="PANTHER" id="PTHR43675:SF8">
    <property type="entry name" value="ARSENITE METHYLTRANSFERASE"/>
    <property type="match status" value="1"/>
</dbReference>
<comment type="similarity">
    <text evidence="3">Belongs to the methyltransferase superfamily. Arsenite methyltransferase family.</text>
</comment>
<dbReference type="SUPFAM" id="SSF46785">
    <property type="entry name" value="Winged helix' DNA-binding domain"/>
    <property type="match status" value="1"/>
</dbReference>
<name>A0A3M9LDU4_9EURY</name>
<dbReference type="GO" id="GO:0003700">
    <property type="term" value="F:DNA-binding transcription factor activity"/>
    <property type="evidence" value="ECO:0007669"/>
    <property type="project" value="InterPro"/>
</dbReference>
<dbReference type="InterPro" id="IPR001845">
    <property type="entry name" value="HTH_ArsR_DNA-bd_dom"/>
</dbReference>
<dbReference type="AlphaFoldDB" id="A0A3M9LDU4"/>
<dbReference type="InterPro" id="IPR011991">
    <property type="entry name" value="ArsR-like_HTH"/>
</dbReference>
<dbReference type="EC" id="2.1.1.137" evidence="4"/>